<feature type="compositionally biased region" description="Low complexity" evidence="1">
    <location>
        <begin position="751"/>
        <end position="772"/>
    </location>
</feature>
<dbReference type="OrthoDB" id="63193at2759"/>
<feature type="compositionally biased region" description="Low complexity" evidence="1">
    <location>
        <begin position="797"/>
        <end position="870"/>
    </location>
</feature>
<dbReference type="GO" id="GO:0008270">
    <property type="term" value="F:zinc ion binding"/>
    <property type="evidence" value="ECO:0007669"/>
    <property type="project" value="UniProtKB-KW"/>
</dbReference>
<dbReference type="PANTHER" id="PTHR46541:SF1">
    <property type="entry name" value="ZINC FINGER PROTEIN AEBP2"/>
    <property type="match status" value="1"/>
</dbReference>
<feature type="compositionally biased region" description="Polar residues" evidence="1">
    <location>
        <begin position="336"/>
        <end position="347"/>
    </location>
</feature>
<evidence type="ECO:0008006" key="5">
    <source>
        <dbReference type="Google" id="ProtNLM"/>
    </source>
</evidence>
<feature type="compositionally biased region" description="Low complexity" evidence="1">
    <location>
        <begin position="1288"/>
        <end position="1314"/>
    </location>
</feature>
<evidence type="ECO:0000256" key="1">
    <source>
        <dbReference type="SAM" id="MobiDB-lite"/>
    </source>
</evidence>
<feature type="region of interest" description="Disordered" evidence="1">
    <location>
        <begin position="544"/>
        <end position="873"/>
    </location>
</feature>
<feature type="signal peptide" evidence="2">
    <location>
        <begin position="1"/>
        <end position="22"/>
    </location>
</feature>
<dbReference type="GO" id="GO:0005634">
    <property type="term" value="C:nucleus"/>
    <property type="evidence" value="ECO:0007669"/>
    <property type="project" value="UniProtKB-SubCell"/>
</dbReference>
<feature type="compositionally biased region" description="Low complexity" evidence="1">
    <location>
        <begin position="303"/>
        <end position="335"/>
    </location>
</feature>
<dbReference type="STRING" id="1284197.S8BPM3"/>
<dbReference type="GO" id="GO:0006357">
    <property type="term" value="P:regulation of transcription by RNA polymerase II"/>
    <property type="evidence" value="ECO:0007669"/>
    <property type="project" value="TreeGrafter"/>
</dbReference>
<feature type="compositionally biased region" description="Polar residues" evidence="1">
    <location>
        <begin position="387"/>
        <end position="418"/>
    </location>
</feature>
<keyword evidence="4" id="KW-1185">Reference proteome</keyword>
<feature type="compositionally biased region" description="Polar residues" evidence="1">
    <location>
        <begin position="636"/>
        <end position="653"/>
    </location>
</feature>
<feature type="compositionally biased region" description="Low complexity" evidence="1">
    <location>
        <begin position="348"/>
        <end position="386"/>
    </location>
</feature>
<feature type="region of interest" description="Disordered" evidence="1">
    <location>
        <begin position="197"/>
        <end position="510"/>
    </location>
</feature>
<dbReference type="Proteomes" id="UP000015100">
    <property type="component" value="Unassembled WGS sequence"/>
</dbReference>
<accession>S8BPM3</accession>
<comment type="caution">
    <text evidence="3">The sequence shown here is derived from an EMBL/GenBank/DDBJ whole genome shotgun (WGS) entry which is preliminary data.</text>
</comment>
<organism evidence="3 4">
    <name type="scientific">Dactylellina haptotyla (strain CBS 200.50)</name>
    <name type="common">Nematode-trapping fungus</name>
    <name type="synonym">Monacrosporium haptotylum</name>
    <dbReference type="NCBI Taxonomy" id="1284197"/>
    <lineage>
        <taxon>Eukaryota</taxon>
        <taxon>Fungi</taxon>
        <taxon>Dikarya</taxon>
        <taxon>Ascomycota</taxon>
        <taxon>Pezizomycotina</taxon>
        <taxon>Orbiliomycetes</taxon>
        <taxon>Orbiliales</taxon>
        <taxon>Orbiliaceae</taxon>
        <taxon>Dactylellina</taxon>
    </lineage>
</organism>
<protein>
    <recommendedName>
        <fullName evidence="5">Apple domain-containing protein</fullName>
    </recommendedName>
</protein>
<proteinExistence type="predicted"/>
<feature type="compositionally biased region" description="Low complexity" evidence="1">
    <location>
        <begin position="197"/>
        <end position="241"/>
    </location>
</feature>
<evidence type="ECO:0000313" key="3">
    <source>
        <dbReference type="EMBL" id="EPS37192.1"/>
    </source>
</evidence>
<feature type="compositionally biased region" description="Low complexity" evidence="1">
    <location>
        <begin position="582"/>
        <end position="635"/>
    </location>
</feature>
<feature type="compositionally biased region" description="Polar residues" evidence="1">
    <location>
        <begin position="242"/>
        <end position="270"/>
    </location>
</feature>
<feature type="region of interest" description="Disordered" evidence="1">
    <location>
        <begin position="1284"/>
        <end position="1332"/>
    </location>
</feature>
<dbReference type="EMBL" id="AQGS01000711">
    <property type="protein sequence ID" value="EPS37192.1"/>
    <property type="molecule type" value="Genomic_DNA"/>
</dbReference>
<feature type="compositionally biased region" description="Polar residues" evidence="1">
    <location>
        <begin position="775"/>
        <end position="792"/>
    </location>
</feature>
<feature type="compositionally biased region" description="Polar residues" evidence="1">
    <location>
        <begin position="1315"/>
        <end position="1332"/>
    </location>
</feature>
<evidence type="ECO:0000313" key="4">
    <source>
        <dbReference type="Proteomes" id="UP000015100"/>
    </source>
</evidence>
<evidence type="ECO:0000256" key="2">
    <source>
        <dbReference type="SAM" id="SignalP"/>
    </source>
</evidence>
<reference evidence="4" key="2">
    <citation type="submission" date="2013-04" db="EMBL/GenBank/DDBJ databases">
        <title>Genomic mechanisms accounting for the adaptation to parasitism in nematode-trapping fungi.</title>
        <authorList>
            <person name="Ahren D.G."/>
        </authorList>
    </citation>
    <scope>NUCLEOTIDE SEQUENCE [LARGE SCALE GENOMIC DNA]</scope>
    <source>
        <strain evidence="4">CBS 200.50</strain>
    </source>
</reference>
<dbReference type="InterPro" id="IPR052130">
    <property type="entry name" value="AEBP2/jing_C2H2-ZnF"/>
</dbReference>
<sequence length="1647" mass="172271">MKVTPILGLAIAFLGNSASTIAETDLRKRELIYSGNPARPNWSSQNINDKAFVPANAVSPSDPALLPIYITSVYVKAPDPLLSAQTFQPSGPCGRKKCNFINLYTLTRKYSLSKYVCAFFQTEVNARAATVGTMTFGFAQYKVKGSLGISRRFSPPVNSGCWIEYGRTALSAIPYIPGINPIPKDLPVSSASISTSRTSATTSSMGTSTSSINPNPTSASTVTTNKISSNSSNISPTNTESPGSTSTTANKDATTSKASTVDETTPAFSDTTSRETETTPPTLSNSSDSTISTSVAETSRLFGSSTVSSTESGITSGTTSGTESSTASSTGPSTSVIQPETSATIIQTSTGDGSSGTSNNTEPSPTSSSSASKFATSSTDTSAAQSQPDSRTNSDSVANPTTSSLTSNVESTSTTSADSSLQSTSPSGSSDIVSSSSLSSTISTTSDISINESSLFTTPDASDSSSFTSTSLASSSSSSSRTDVSSSSSPSSAASTTSDMNTSEPSSFTITRSTSISSNLNSTESSSSPLSTISSTVEFNTVSQSDSTADSSSENASNTSTVLTASNSTPNTDSDQHSSTVASESSLGSIPSSAASTTIVITTSSGSDSQSTTSNSDQGDITTSDSISDTKSPTTADSSFTSAPVSSSLTESTTSKDLDTTAESSPISSTESSIIFSTSSDNFSSSTTTITSSSVVESNSSISTSESATSPTNTASSSTDTSGSTTGSTSDVTSSATSQTTDGSSDITAISSNETTNTDSTTEETSATSTEKTSQDSTTDITGSFSGITTSPGEVDSTSITESATTNTESTPTTSKSNTVTTASSPVTDSSTTIESSNSGDSSIISGTTASPEETSTTTTTLVETPSATPGGDFDIQLDQQIGYMVPDTEAYYQQLFPGIDLSENNNTTATARLLRRLTSLFSDVNHRKERRWSFSKLVKAVVKAVVTVVAAPIIAVVKVVVALLPPVDKSFDFGIPFKLSAIDWLPSGVLVDPGDGLPLLKTEVPENLVDQYLKKNNILKDRVYVSRGITFKTGIGAELGLYCKDCYVDTKFDVSGHIAWDSNGMKALSLGYSGPMTFNLGLNLKAEGFYNPVLTKELKKFDLTAWKIPLILSIGPRVAFTVGWEVDLRGYVSLQPTFTLNWKNYGAIIVIVGSSPPTSSIPTNATMKFAIEAGASLATNLYLEAAITSGVDITAIGDASAGVYIRTGMGFGLAVKQQWGAPSNDTEEEDPDECIGIALNRQWYVNMDIKAAATAKPLGLGFGNNIPLYKTTKTLQPSTCFPWSKPTSSSTVTDASTSSSTTTTSSSTATSASCVPTVNPQAKSSPSCQSQNGTLIHGSDDEWYQVVCGTDFTAPDIEVNSLTTLGDCLDRCTTMNTQAGSAVCGGVTFIPGFLNTCSACRLKGTISWDKSVIRLYAVESVRRINKPVNNPSCDINTPYKSASIGSNTGIYQQNCGWYVDDSSSSNLLQQLNGVTYSSCLDTCTTTAGCKGVSFMPVNGYCWLLNGIDSHDMYQDPDPSWGSITALVSDQPLNTANTACDYHTAIDKSYMPLQNSSNPKQFFVDCNTQFWLNDYATHKDVPTIQACVEFCSQEERCVAATWYKFGGGDNCFMKERWDIRDWHDGQTGGNSFTGAWDSALLSTYQPF</sequence>
<feature type="compositionally biased region" description="Low complexity" evidence="1">
    <location>
        <begin position="661"/>
        <end position="742"/>
    </location>
</feature>
<name>S8BPM3_DACHA</name>
<dbReference type="HOGENOM" id="CLU_242593_0_0_1"/>
<feature type="compositionally biased region" description="Low complexity" evidence="1">
    <location>
        <begin position="278"/>
        <end position="294"/>
    </location>
</feature>
<keyword evidence="2" id="KW-0732">Signal</keyword>
<dbReference type="PANTHER" id="PTHR46541">
    <property type="entry name" value="ZINC FINGER PROTEIN AEBP2"/>
    <property type="match status" value="1"/>
</dbReference>
<feature type="chain" id="PRO_5004548629" description="Apple domain-containing protein" evidence="2">
    <location>
        <begin position="23"/>
        <end position="1647"/>
    </location>
</feature>
<feature type="compositionally biased region" description="Polar residues" evidence="1">
    <location>
        <begin position="563"/>
        <end position="581"/>
    </location>
</feature>
<reference evidence="3 4" key="1">
    <citation type="journal article" date="2013" name="PLoS Genet.">
        <title>Genomic mechanisms accounting for the adaptation to parasitism in nematode-trapping fungi.</title>
        <authorList>
            <person name="Meerupati T."/>
            <person name="Andersson K.M."/>
            <person name="Friman E."/>
            <person name="Kumar D."/>
            <person name="Tunlid A."/>
            <person name="Ahren D."/>
        </authorList>
    </citation>
    <scope>NUCLEOTIDE SEQUENCE [LARGE SCALE GENOMIC DNA]</scope>
    <source>
        <strain evidence="3 4">CBS 200.50</strain>
    </source>
</reference>
<feature type="compositionally biased region" description="Low complexity" evidence="1">
    <location>
        <begin position="419"/>
        <end position="499"/>
    </location>
</feature>
<feature type="compositionally biased region" description="Low complexity" evidence="1">
    <location>
        <begin position="544"/>
        <end position="562"/>
    </location>
</feature>
<gene>
    <name evidence="3" type="ORF">H072_9161</name>
</gene>